<dbReference type="Proteomes" id="UP000276542">
    <property type="component" value="Unassembled WGS sequence"/>
</dbReference>
<organism evidence="1 2">
    <name type="scientific">Nocardioides cavernaquae</name>
    <dbReference type="NCBI Taxonomy" id="2321396"/>
    <lineage>
        <taxon>Bacteria</taxon>
        <taxon>Bacillati</taxon>
        <taxon>Actinomycetota</taxon>
        <taxon>Actinomycetes</taxon>
        <taxon>Propionibacteriales</taxon>
        <taxon>Nocardioidaceae</taxon>
        <taxon>Nocardioides</taxon>
    </lineage>
</organism>
<sequence length="73" mass="7778">MMSLRNDRFLCASGRLHFAAEALTDAAELLSHVDRRLEAGANTLALAADNLMGNVLSEVVLAPMEFDDGNGTS</sequence>
<evidence type="ECO:0000313" key="1">
    <source>
        <dbReference type="EMBL" id="RJS45812.1"/>
    </source>
</evidence>
<keyword evidence="2" id="KW-1185">Reference proteome</keyword>
<protein>
    <submittedName>
        <fullName evidence="1">Uncharacterized protein</fullName>
    </submittedName>
</protein>
<accession>A0A3A5H5G7</accession>
<evidence type="ECO:0000313" key="2">
    <source>
        <dbReference type="Proteomes" id="UP000276542"/>
    </source>
</evidence>
<name>A0A3A5H5G7_9ACTN</name>
<comment type="caution">
    <text evidence="1">The sequence shown here is derived from an EMBL/GenBank/DDBJ whole genome shotgun (WGS) entry which is preliminary data.</text>
</comment>
<dbReference type="EMBL" id="QYRP01000002">
    <property type="protein sequence ID" value="RJS45812.1"/>
    <property type="molecule type" value="Genomic_DNA"/>
</dbReference>
<reference evidence="2" key="1">
    <citation type="submission" date="2018-09" db="EMBL/GenBank/DDBJ databases">
        <authorList>
            <person name="Zhu H."/>
        </authorList>
    </citation>
    <scope>NUCLEOTIDE SEQUENCE [LARGE SCALE GENOMIC DNA]</scope>
    <source>
        <strain evidence="2">K1W22B-1</strain>
    </source>
</reference>
<gene>
    <name evidence="1" type="ORF">D4739_05950</name>
</gene>
<dbReference type="AlphaFoldDB" id="A0A3A5H5G7"/>
<proteinExistence type="predicted"/>